<dbReference type="OrthoDB" id="431345at2759"/>
<feature type="region of interest" description="Disordered" evidence="2">
    <location>
        <begin position="2593"/>
        <end position="2613"/>
    </location>
</feature>
<feature type="compositionally biased region" description="Basic residues" evidence="2">
    <location>
        <begin position="2851"/>
        <end position="2864"/>
    </location>
</feature>
<feature type="compositionally biased region" description="Low complexity" evidence="2">
    <location>
        <begin position="1622"/>
        <end position="1635"/>
    </location>
</feature>
<dbReference type="Pfam" id="PF00078">
    <property type="entry name" value="RVT_1"/>
    <property type="match status" value="1"/>
</dbReference>
<dbReference type="InterPro" id="IPR038765">
    <property type="entry name" value="Papain-like_cys_pep_sf"/>
</dbReference>
<evidence type="ECO:0000313" key="6">
    <source>
        <dbReference type="EMBL" id="CAI3992835.1"/>
    </source>
</evidence>
<dbReference type="InterPro" id="IPR013087">
    <property type="entry name" value="Znf_C2H2_type"/>
</dbReference>
<sequence>MTAAGTSSSMDILHPDNGGVKLHGMRPEASFGPITWPHGGTKVVKRSIKRAYKRALLHGVSWYRGRCLKPQDFQIPAQVLPEQPASPKISLQQQQRSGRGGNDPHQSKRHLKFLQWNSSGLSHARLDELKCWLHAQNLDIVVILETHWRFTGEWSDTDWNFIHSGEPGSSGAGILLMISKRLAKLQDLQWNEVQPGRLVHARLGFSSRNVDLLACYQHANTSGQRRLEHRRSWWSLFDSYLTNLPRRNVLMALGDFNCSLEACGSHVGTTNFRTDRGLLPGAQHADAGQFLSIVRAHGLRYWIPPNADSGSTGISAQQRKQGRDACFLNTDQWSHFLSESAQNMTAYLNKAEPSDPDFIVKLHAIAGDAFNRSFPAGHGLHTTPHWISNRSIILDKWRHRESCKHITVVTPSNVLHAWMHITRFQVLKRLHKRFAWQGPDQLPLPILDDDAMPFTEQDLLRALRNIPATKAVAKPFVAGFVWKSQASVITPFLYRALCTWWSAGAAFLPQCWKDAWMMLIPKPGKAPVVPESLRPLALQEPIGKAVIGVLAQKAQSQSQSCFASLPFWAYLPCRSTQHALQRVAIHCRAARALVSSQKPTAFHRYQNLPSFKVCGAIQLFVDLQRAFDCISRVDLFSRLCDVGVNTRIAQLLASWHCQTHYHVAVGGHSHALPVGSGVRQGCKAAPWLFNAFLALYMQDLEAHIDMTWLRDHLDLYADDFRVGCLFHSEYELKLVLRKFGILLEQLQLHGLTINTAKSAILLTMAGTSYRDVRAKLVTQTADGQWIKILGTQGQLFQIPLVKKLKYLGCIVSYDRMETDTLKHRLSLMKIAFDRLRKWLTAKHGLTLPTRMRLWQTCVVPVLTYGIFVIGVTPADLQRVQVTMFTMIRQILHNHSYRTGMTHNAVLSHWNLLHPLVLLWQAADSLFQSVTQCLPGLRSDDVAKTIDWTGLAEVRDMIWNHYLTGLTVPGTASLPVAQADDIITCEICGFLCQHVSALRRHYTQTHKITPHLTFVLHRQLPPDQLPTGLNPERHFADMSNPDAAVRGCTMLTDQELAFFRSLEFGPRLQTLLQNRQWQQILRDKAACQYMAHKCIFCGQFVGRAHAMHLHMRTAHPMDHDAIHTKATQLTNMHCDETPCDACGVTFLYNHGCNVWYQISALLVHGAGHFAPSSSSDTTDKLTCAICDLRCPDANALHLHLIDVHKLVSSSWNASRDSLAGEPACSHCHSLFETMEGLRSHINQGRCRAFNPEAPTESKPVDPNWVLACCKGQMRQILRDARVRMLVPKGFPAALRFKLEQCLINHDLRPLWNEDDLMQALSHQCLLCGHICPTAELCLHMYEDTSRLSVPVYFSWQLSLPPCIMAEDWQMDTEDASSQVFQAFRSLAPFLDGSLKLTPNPGALKRQKVRPDSKDLKDDKSNVDSGLTPALQVMAKMLIHLDRDQQLQKREDTYIFFFNSAEETGSLHLLRKTAEQWHNQSTQGASSLRTPLRQLLLQKLFQDLMDRIQKLLDAPEGSELMQKAMDAMILLPDRTFPYLEWNPIKKALQVSKKTPLSLNKMHQNCTEMLDMLSQPTGGQTLGTTPSPCKFQRLDTDGYELEASQQDAISIGAATGTNDELNNWEGSQERQGQGQESQTLAADHQEGAQHTMTRTDMMSILSHAVMENPNNWCFANAAVQSLLWCMLSLTHFDPNMWGLQCSALMNFLHKLNTQAGNLSQESFFTEVLQCWGPADMAATQSSISQQDAAEFVQHWLQLLATDTFDMRWEKRLTVADDVRVMDTNAKHTPICFKFNAQTMLMQTCDLTSLGIHWHQDDGMLTCLVTASDCLCLHLDRSVQGPTGISKCLSPLQSDTEVLLPIFIEGDTDFDHVGYTIVALMAHQGSDGAGHYRTALKVSPHVRDRIDPVSWLLLDDWRNPEPVWSIQEFGYNATTGCQGEGYRGSTTTIQAAGCKAAPILWVFFMSHFVELLQEHIDPSWLQEALTMYADDLHFGATFYNKTEFQLALTRLGHVLDVLESMQLKLSYDKTFAILATAGSNVTRGLKGAVERRKAGMVILLPRAGQQPSAIPLRASGKYLGIVVSYGTYERLTWRHRMKAARIAFARLRHRPCTDVMLVMTSPADVTPGAHTQDGHRPLSSMDRPWDRRVSTETHPLGTRMPAPIAAEAQIFWPLLRDVVQTSAYHRLQEDPQIGSFLAHNCVICGTWCNRCQELHSHFRLNHPHQMPGVLARGAQITHQIASPTPCVLCQKPYKRNHSCPVATQVACLQLHGQDSTANSDALRTCIICDLLLPDMAQLHQHLGRCHDLQIPDWCPARDSLEGSSACAHCGTTFETQSGLRRHILDGRCERFDPAASPQPLDAATKWTEVLQQGELTRSTLTPAQRQDLTLVCQLCGQRYGRQNDLGAHLQHAHSQLWQASQETLRFLIQAVQAKHGCQCNPSCHEQGRTHVCTLLRQFSMIFMLSQQETLVPTQFLLDRLQVWLQNIEFLPMYRTIHDTLYTRQFEDLWQQPGLAGFLSTWCVQCGLQHHPAALVVHHWQQHRDNSQWAAQIKYQILRNFCFHSMDETMPDLDPNDMELLASFRELGPLLQAASRYQRDLEEEPHSKRPKQEVGHEEAKPVVVQPQVQGAMMGMMKVMARLLLQHERSIQLLHRQDSFVFYAQVSPQGAVPLLTQAAVEWKDLHQKNPGSLKVPTLRTHLMKTLTKEIHRRVQQMSNSSKGTELWDRAVERGVLLPDGSWPYQRWSHTDHRLIPAARPPLPMARLLKQLQHMEELLEDSTHVIRFQSLKAQPTVIPWYLQICMRTDEIWLILTELQQLAMWSLLGLTLKAHQQGQCKQAQLLQQCLQQNPNNAKGKGKGKASGKHKNR</sequence>
<dbReference type="PANTHER" id="PTHR47027:SF20">
    <property type="entry name" value="REVERSE TRANSCRIPTASE-LIKE PROTEIN WITH RNA-DIRECTED DNA POLYMERASE DOMAIN"/>
    <property type="match status" value="1"/>
</dbReference>
<keyword evidence="9" id="KW-1185">Reference proteome</keyword>
<evidence type="ECO:0000259" key="5">
    <source>
        <dbReference type="PROSITE" id="PS50878"/>
    </source>
</evidence>
<evidence type="ECO:0000256" key="2">
    <source>
        <dbReference type="SAM" id="MobiDB-lite"/>
    </source>
</evidence>
<dbReference type="PANTHER" id="PTHR47027">
    <property type="entry name" value="REVERSE TRANSCRIPTASE DOMAIN-CONTAINING PROTEIN"/>
    <property type="match status" value="1"/>
</dbReference>
<proteinExistence type="predicted"/>
<gene>
    <name evidence="6" type="ORF">C1SCF055_LOCUS19631</name>
</gene>
<dbReference type="InterPro" id="IPR000477">
    <property type="entry name" value="RT_dom"/>
</dbReference>
<dbReference type="Gene3D" id="3.30.160.60">
    <property type="entry name" value="Classic Zinc Finger"/>
    <property type="match status" value="1"/>
</dbReference>
<feature type="region of interest" description="Disordered" evidence="2">
    <location>
        <begin position="1613"/>
        <end position="1647"/>
    </location>
</feature>
<dbReference type="SMART" id="SM00355">
    <property type="entry name" value="ZnF_C2H2"/>
    <property type="match status" value="8"/>
</dbReference>
<dbReference type="EMBL" id="CAMXCT030001765">
    <property type="protein sequence ID" value="CAL4780147.1"/>
    <property type="molecule type" value="Genomic_DNA"/>
</dbReference>
<feature type="region of interest" description="Disordered" evidence="2">
    <location>
        <begin position="84"/>
        <end position="107"/>
    </location>
</feature>
<protein>
    <submittedName>
        <fullName evidence="8">LINE-1 retrotransposable element ORF2 protein</fullName>
    </submittedName>
</protein>
<feature type="region of interest" description="Disordered" evidence="2">
    <location>
        <begin position="2845"/>
        <end position="2864"/>
    </location>
</feature>
<dbReference type="SUPFAM" id="SSF56219">
    <property type="entry name" value="DNase I-like"/>
    <property type="match status" value="1"/>
</dbReference>
<feature type="domain" description="USP" evidence="4">
    <location>
        <begin position="1661"/>
        <end position="1987"/>
    </location>
</feature>
<reference evidence="6" key="1">
    <citation type="submission" date="2022-10" db="EMBL/GenBank/DDBJ databases">
        <authorList>
            <person name="Chen Y."/>
            <person name="Dougan E. K."/>
            <person name="Chan C."/>
            <person name="Rhodes N."/>
            <person name="Thang M."/>
        </authorList>
    </citation>
    <scope>NUCLEOTIDE SEQUENCE</scope>
</reference>
<dbReference type="InterPro" id="IPR036691">
    <property type="entry name" value="Endo/exonu/phosph_ase_sf"/>
</dbReference>
<dbReference type="PROSITE" id="PS00028">
    <property type="entry name" value="ZINC_FINGER_C2H2_1"/>
    <property type="match status" value="4"/>
</dbReference>
<dbReference type="Gene3D" id="3.90.70.10">
    <property type="entry name" value="Cysteine proteinases"/>
    <property type="match status" value="1"/>
</dbReference>
<evidence type="ECO:0000313" key="7">
    <source>
        <dbReference type="EMBL" id="CAL1146210.1"/>
    </source>
</evidence>
<evidence type="ECO:0000259" key="3">
    <source>
        <dbReference type="PROSITE" id="PS50157"/>
    </source>
</evidence>
<dbReference type="SUPFAM" id="SSF56672">
    <property type="entry name" value="DNA/RNA polymerases"/>
    <property type="match status" value="1"/>
</dbReference>
<dbReference type="GO" id="GO:0016579">
    <property type="term" value="P:protein deubiquitination"/>
    <property type="evidence" value="ECO:0007669"/>
    <property type="project" value="InterPro"/>
</dbReference>
<reference evidence="7" key="2">
    <citation type="submission" date="2024-04" db="EMBL/GenBank/DDBJ databases">
        <authorList>
            <person name="Chen Y."/>
            <person name="Shah S."/>
            <person name="Dougan E. K."/>
            <person name="Thang M."/>
            <person name="Chan C."/>
        </authorList>
    </citation>
    <scope>NUCLEOTIDE SEQUENCE [LARGE SCALE GENOMIC DNA]</scope>
</reference>
<dbReference type="GO" id="GO:0004843">
    <property type="term" value="F:cysteine-type deubiquitinase activity"/>
    <property type="evidence" value="ECO:0007669"/>
    <property type="project" value="InterPro"/>
</dbReference>
<dbReference type="InterPro" id="IPR028889">
    <property type="entry name" value="USP"/>
</dbReference>
<dbReference type="EMBL" id="CAMXCT020001765">
    <property type="protein sequence ID" value="CAL1146210.1"/>
    <property type="molecule type" value="Genomic_DNA"/>
</dbReference>
<dbReference type="GO" id="GO:0008270">
    <property type="term" value="F:zinc ion binding"/>
    <property type="evidence" value="ECO:0007669"/>
    <property type="project" value="UniProtKB-KW"/>
</dbReference>
<dbReference type="PROSITE" id="PS50235">
    <property type="entry name" value="USP_3"/>
    <property type="match status" value="1"/>
</dbReference>
<evidence type="ECO:0000259" key="4">
    <source>
        <dbReference type="PROSITE" id="PS50235"/>
    </source>
</evidence>
<keyword evidence="1" id="KW-0479">Metal-binding</keyword>
<evidence type="ECO:0000256" key="1">
    <source>
        <dbReference type="PROSITE-ProRule" id="PRU00042"/>
    </source>
</evidence>
<evidence type="ECO:0000313" key="9">
    <source>
        <dbReference type="Proteomes" id="UP001152797"/>
    </source>
</evidence>
<feature type="compositionally biased region" description="Basic and acidic residues" evidence="2">
    <location>
        <begin position="1407"/>
        <end position="1420"/>
    </location>
</feature>
<dbReference type="InterPro" id="IPR043502">
    <property type="entry name" value="DNA/RNA_pol_sf"/>
</dbReference>
<keyword evidence="1" id="KW-0862">Zinc</keyword>
<feature type="domain" description="Reverse transcriptase" evidence="5">
    <location>
        <begin position="501"/>
        <end position="811"/>
    </location>
</feature>
<accession>A0A9P1CJP4</accession>
<organism evidence="6">
    <name type="scientific">Cladocopium goreaui</name>
    <dbReference type="NCBI Taxonomy" id="2562237"/>
    <lineage>
        <taxon>Eukaryota</taxon>
        <taxon>Sar</taxon>
        <taxon>Alveolata</taxon>
        <taxon>Dinophyceae</taxon>
        <taxon>Suessiales</taxon>
        <taxon>Symbiodiniaceae</taxon>
        <taxon>Cladocopium</taxon>
    </lineage>
</organism>
<dbReference type="Proteomes" id="UP001152797">
    <property type="component" value="Unassembled WGS sequence"/>
</dbReference>
<feature type="region of interest" description="Disordered" evidence="2">
    <location>
        <begin position="1396"/>
        <end position="1422"/>
    </location>
</feature>
<dbReference type="PROSITE" id="PS50157">
    <property type="entry name" value="ZINC_FINGER_C2H2_2"/>
    <property type="match status" value="1"/>
</dbReference>
<keyword evidence="1" id="KW-0863">Zinc-finger</keyword>
<feature type="domain" description="C2H2-type" evidence="3">
    <location>
        <begin position="2386"/>
        <end position="2410"/>
    </location>
</feature>
<dbReference type="InterPro" id="IPR001394">
    <property type="entry name" value="Peptidase_C19_UCH"/>
</dbReference>
<evidence type="ECO:0000313" key="8">
    <source>
        <dbReference type="EMBL" id="CAL4780147.1"/>
    </source>
</evidence>
<dbReference type="PROSITE" id="PS50878">
    <property type="entry name" value="RT_POL"/>
    <property type="match status" value="1"/>
</dbReference>
<dbReference type="SUPFAM" id="SSF54001">
    <property type="entry name" value="Cysteine proteinases"/>
    <property type="match status" value="1"/>
</dbReference>
<dbReference type="Pfam" id="PF00443">
    <property type="entry name" value="UCH"/>
    <property type="match status" value="1"/>
</dbReference>
<dbReference type="Gene3D" id="3.60.10.10">
    <property type="entry name" value="Endonuclease/exonuclease/phosphatase"/>
    <property type="match status" value="1"/>
</dbReference>
<comment type="caution">
    <text evidence="6">The sequence shown here is derived from an EMBL/GenBank/DDBJ whole genome shotgun (WGS) entry which is preliminary data.</text>
</comment>
<dbReference type="EMBL" id="CAMXCT010001765">
    <property type="protein sequence ID" value="CAI3992835.1"/>
    <property type="molecule type" value="Genomic_DNA"/>
</dbReference>
<name>A0A9P1CJP4_9DINO</name>